<dbReference type="AlphaFoldDB" id="A0A7S4JDC2"/>
<organism evidence="2">
    <name type="scientific">Odontella aurita</name>
    <dbReference type="NCBI Taxonomy" id="265563"/>
    <lineage>
        <taxon>Eukaryota</taxon>
        <taxon>Sar</taxon>
        <taxon>Stramenopiles</taxon>
        <taxon>Ochrophyta</taxon>
        <taxon>Bacillariophyta</taxon>
        <taxon>Mediophyceae</taxon>
        <taxon>Biddulphiophycidae</taxon>
        <taxon>Eupodiscales</taxon>
        <taxon>Odontellaceae</taxon>
        <taxon>Odontella</taxon>
    </lineage>
</organism>
<sequence length="207" mass="23089">MTFAPRIALSLKRTRRTMATQVQGEKVSIDWGEIDAPCSRDAKTKPQNEMDLSMHSGGSTASATFDQDSISSLENSNDLASKAIRAVRFGAVEIREYPRVLGDNPCVSSGPPLALGWEHLSVSSMDLESYESSRPFRCVKDKMAVPHMIRDDWLREAGYSRQEITVASRVACEIKAQRRKSASQKKAGRKADEIRESFGRFRRSCSL</sequence>
<evidence type="ECO:0000256" key="1">
    <source>
        <dbReference type="SAM" id="MobiDB-lite"/>
    </source>
</evidence>
<name>A0A7S4JDC2_9STRA</name>
<protein>
    <submittedName>
        <fullName evidence="2">Uncharacterized protein</fullName>
    </submittedName>
</protein>
<reference evidence="2" key="1">
    <citation type="submission" date="2021-01" db="EMBL/GenBank/DDBJ databases">
        <authorList>
            <person name="Corre E."/>
            <person name="Pelletier E."/>
            <person name="Niang G."/>
            <person name="Scheremetjew M."/>
            <person name="Finn R."/>
            <person name="Kale V."/>
            <person name="Holt S."/>
            <person name="Cochrane G."/>
            <person name="Meng A."/>
            <person name="Brown T."/>
            <person name="Cohen L."/>
        </authorList>
    </citation>
    <scope>NUCLEOTIDE SEQUENCE</scope>
    <source>
        <strain evidence="2">Isolate 1302-5</strain>
    </source>
</reference>
<evidence type="ECO:0000313" key="2">
    <source>
        <dbReference type="EMBL" id="CAE2259985.1"/>
    </source>
</evidence>
<gene>
    <name evidence="2" type="ORF">OAUR00152_LOCUS26223</name>
</gene>
<proteinExistence type="predicted"/>
<feature type="region of interest" description="Disordered" evidence="1">
    <location>
        <begin position="40"/>
        <end position="63"/>
    </location>
</feature>
<accession>A0A7S4JDC2</accession>
<dbReference type="EMBL" id="HBKQ01037977">
    <property type="protein sequence ID" value="CAE2259985.1"/>
    <property type="molecule type" value="Transcribed_RNA"/>
</dbReference>